<keyword evidence="1" id="KW-1133">Transmembrane helix</keyword>
<protein>
    <recommendedName>
        <fullName evidence="2">TadE-like domain-containing protein</fullName>
    </recommendedName>
</protein>
<evidence type="ECO:0000259" key="2">
    <source>
        <dbReference type="Pfam" id="PF07811"/>
    </source>
</evidence>
<feature type="domain" description="TadE-like" evidence="2">
    <location>
        <begin position="13"/>
        <end position="52"/>
    </location>
</feature>
<evidence type="ECO:0000313" key="4">
    <source>
        <dbReference type="Proteomes" id="UP000642571"/>
    </source>
</evidence>
<dbReference type="RefSeq" id="WP_188655120.1">
    <property type="nucleotide sequence ID" value="NZ_BMIN01000014.1"/>
</dbReference>
<proteinExistence type="predicted"/>
<organism evidence="3 4">
    <name type="scientific">Pontibacillus salipaludis</name>
    <dbReference type="NCBI Taxonomy" id="1697394"/>
    <lineage>
        <taxon>Bacteria</taxon>
        <taxon>Bacillati</taxon>
        <taxon>Bacillota</taxon>
        <taxon>Bacilli</taxon>
        <taxon>Bacillales</taxon>
        <taxon>Bacillaceae</taxon>
        <taxon>Pontibacillus</taxon>
    </lineage>
</organism>
<dbReference type="InterPro" id="IPR012495">
    <property type="entry name" value="TadE-like_dom"/>
</dbReference>
<gene>
    <name evidence="3" type="ORF">GCM10011389_29940</name>
</gene>
<evidence type="ECO:0000313" key="3">
    <source>
        <dbReference type="EMBL" id="GGD20300.1"/>
    </source>
</evidence>
<evidence type="ECO:0000256" key="1">
    <source>
        <dbReference type="SAM" id="Phobius"/>
    </source>
</evidence>
<dbReference type="Pfam" id="PF07811">
    <property type="entry name" value="TadE"/>
    <property type="match status" value="1"/>
</dbReference>
<dbReference type="EMBL" id="BMIN01000014">
    <property type="protein sequence ID" value="GGD20300.1"/>
    <property type="molecule type" value="Genomic_DNA"/>
</dbReference>
<dbReference type="Proteomes" id="UP000642571">
    <property type="component" value="Unassembled WGS sequence"/>
</dbReference>
<feature type="transmembrane region" description="Helical" evidence="1">
    <location>
        <begin position="20"/>
        <end position="44"/>
    </location>
</feature>
<accession>A0ABQ1Q9N6</accession>
<reference evidence="4" key="1">
    <citation type="journal article" date="2019" name="Int. J. Syst. Evol. Microbiol.">
        <title>The Global Catalogue of Microorganisms (GCM) 10K type strain sequencing project: providing services to taxonomists for standard genome sequencing and annotation.</title>
        <authorList>
            <consortium name="The Broad Institute Genomics Platform"/>
            <consortium name="The Broad Institute Genome Sequencing Center for Infectious Disease"/>
            <person name="Wu L."/>
            <person name="Ma J."/>
        </authorList>
    </citation>
    <scope>NUCLEOTIDE SEQUENCE [LARGE SCALE GENOMIC DNA]</scope>
    <source>
        <strain evidence="4">CGMCC 1.15353</strain>
    </source>
</reference>
<sequence>MIKRFNQLRKEDGSATIEFLGIVPLVFLLILIFWQFAVGIHGIIVAQSAANEYAKVYSVTKNASEARTAADEIMSTASDSISYSANVSGGKEFKVDLQLQISFVILPDALFGGGEPTVSYSTSARGRVIE</sequence>
<keyword evidence="1" id="KW-0812">Transmembrane</keyword>
<comment type="caution">
    <text evidence="3">The sequence shown here is derived from an EMBL/GenBank/DDBJ whole genome shotgun (WGS) entry which is preliminary data.</text>
</comment>
<keyword evidence="1" id="KW-0472">Membrane</keyword>
<name>A0ABQ1Q9N6_9BACI</name>
<keyword evidence="4" id="KW-1185">Reference proteome</keyword>